<accession>A0ABN1JVP7</accession>
<dbReference type="InterPro" id="IPR000780">
    <property type="entry name" value="CheR_MeTrfase"/>
</dbReference>
<evidence type="ECO:0000256" key="1">
    <source>
        <dbReference type="SAM" id="MobiDB-lite"/>
    </source>
</evidence>
<protein>
    <submittedName>
        <fullName evidence="3">Chemotaxis protein CheR</fullName>
    </submittedName>
</protein>
<dbReference type="PANTHER" id="PTHR24422">
    <property type="entry name" value="CHEMOTAXIS PROTEIN METHYLTRANSFERASE"/>
    <property type="match status" value="1"/>
</dbReference>
<comment type="caution">
    <text evidence="3">The sequence shown here is derived from an EMBL/GenBank/DDBJ whole genome shotgun (WGS) entry which is preliminary data.</text>
</comment>
<reference evidence="3 4" key="1">
    <citation type="journal article" date="2019" name="Int. J. Syst. Evol. Microbiol.">
        <title>The Global Catalogue of Microorganisms (GCM) 10K type strain sequencing project: providing services to taxonomists for standard genome sequencing and annotation.</title>
        <authorList>
            <consortium name="The Broad Institute Genomics Platform"/>
            <consortium name="The Broad Institute Genome Sequencing Center for Infectious Disease"/>
            <person name="Wu L."/>
            <person name="Ma J."/>
        </authorList>
    </citation>
    <scope>NUCLEOTIDE SEQUENCE [LARGE SCALE GENOMIC DNA]</scope>
    <source>
        <strain evidence="3 4">JCM 15503</strain>
    </source>
</reference>
<dbReference type="PROSITE" id="PS50123">
    <property type="entry name" value="CHER"/>
    <property type="match status" value="1"/>
</dbReference>
<dbReference type="EMBL" id="BAAAEW010000007">
    <property type="protein sequence ID" value="GAA0747561.1"/>
    <property type="molecule type" value="Genomic_DNA"/>
</dbReference>
<dbReference type="InterPro" id="IPR029063">
    <property type="entry name" value="SAM-dependent_MTases_sf"/>
</dbReference>
<proteinExistence type="predicted"/>
<dbReference type="Pfam" id="PF01739">
    <property type="entry name" value="CheR"/>
    <property type="match status" value="1"/>
</dbReference>
<evidence type="ECO:0000313" key="3">
    <source>
        <dbReference type="EMBL" id="GAA0747561.1"/>
    </source>
</evidence>
<dbReference type="SMART" id="SM00138">
    <property type="entry name" value="MeTrc"/>
    <property type="match status" value="1"/>
</dbReference>
<keyword evidence="4" id="KW-1185">Reference proteome</keyword>
<gene>
    <name evidence="3" type="ORF">GCM10009107_16170</name>
</gene>
<feature type="region of interest" description="Disordered" evidence="1">
    <location>
        <begin position="1"/>
        <end position="21"/>
    </location>
</feature>
<dbReference type="PRINTS" id="PR00996">
    <property type="entry name" value="CHERMTFRASE"/>
</dbReference>
<sequence>MTRPRRPVSSPELPAAAVSAAGSADAAQRERSDAVAQADALFDIEIKLLLEAVFLRYQHDFRHYAPSSLRRRLHQALQAMRCERLSQLQDRVLREPDAFSQLLQFLTIQVSEMFRDPAYFRVLREEVVPELRTYPSLKLWVAGCSHGEELWSLAILLHEEGLLERCILYATDINPVALQRAEAGIYPRERMPLFSRNYLAAGGKASLSDYCTAAYEGVMFDRALKRQVVFADHSLSTDAVFSEVHLVSCRNVLIYFNRDLQDRAVGLFREALVRRGFLGLGSRESLQFGAHAHLFQPFHPQPDVRLYQRL</sequence>
<dbReference type="Proteomes" id="UP001500279">
    <property type="component" value="Unassembled WGS sequence"/>
</dbReference>
<dbReference type="InterPro" id="IPR022641">
    <property type="entry name" value="CheR_N"/>
</dbReference>
<feature type="domain" description="CheR-type methyltransferase" evidence="2">
    <location>
        <begin position="30"/>
        <end position="286"/>
    </location>
</feature>
<dbReference type="RefSeq" id="WP_141290219.1">
    <property type="nucleotide sequence ID" value="NZ_BAAAEW010000007.1"/>
</dbReference>
<dbReference type="PANTHER" id="PTHR24422:SF8">
    <property type="entry name" value="CHEMOTAXIS PROTEIN"/>
    <property type="match status" value="1"/>
</dbReference>
<dbReference type="Gene3D" id="3.40.50.150">
    <property type="entry name" value="Vaccinia Virus protein VP39"/>
    <property type="match status" value="1"/>
</dbReference>
<dbReference type="Pfam" id="PF03705">
    <property type="entry name" value="CheR_N"/>
    <property type="match status" value="1"/>
</dbReference>
<dbReference type="InterPro" id="IPR022642">
    <property type="entry name" value="CheR_C"/>
</dbReference>
<evidence type="ECO:0000313" key="4">
    <source>
        <dbReference type="Proteomes" id="UP001500279"/>
    </source>
</evidence>
<dbReference type="SUPFAM" id="SSF53335">
    <property type="entry name" value="S-adenosyl-L-methionine-dependent methyltransferases"/>
    <property type="match status" value="1"/>
</dbReference>
<name>A0ABN1JVP7_9BURK</name>
<organism evidence="3 4">
    <name type="scientific">Ideonella azotifigens</name>
    <dbReference type="NCBI Taxonomy" id="513160"/>
    <lineage>
        <taxon>Bacteria</taxon>
        <taxon>Pseudomonadati</taxon>
        <taxon>Pseudomonadota</taxon>
        <taxon>Betaproteobacteria</taxon>
        <taxon>Burkholderiales</taxon>
        <taxon>Sphaerotilaceae</taxon>
        <taxon>Ideonella</taxon>
    </lineage>
</organism>
<evidence type="ECO:0000259" key="2">
    <source>
        <dbReference type="PROSITE" id="PS50123"/>
    </source>
</evidence>
<dbReference type="InterPro" id="IPR050903">
    <property type="entry name" value="Bact_Chemotaxis_MeTrfase"/>
</dbReference>